<gene>
    <name evidence="1" type="ORF">BASA50_000103</name>
</gene>
<protein>
    <submittedName>
        <fullName evidence="1">Uncharacterized protein</fullName>
    </submittedName>
</protein>
<sequence length="68" mass="7461">MSTITSRPEYLGVRCYSKRDCPEIRNISTSAMRLQTTEVLSTVPNVRPSSLANLARLKHGATSSYSSA</sequence>
<organism evidence="1 2">
    <name type="scientific">Batrachochytrium salamandrivorans</name>
    <dbReference type="NCBI Taxonomy" id="1357716"/>
    <lineage>
        <taxon>Eukaryota</taxon>
        <taxon>Fungi</taxon>
        <taxon>Fungi incertae sedis</taxon>
        <taxon>Chytridiomycota</taxon>
        <taxon>Chytridiomycota incertae sedis</taxon>
        <taxon>Chytridiomycetes</taxon>
        <taxon>Rhizophydiales</taxon>
        <taxon>Rhizophydiales incertae sedis</taxon>
        <taxon>Batrachochytrium</taxon>
    </lineage>
</organism>
<keyword evidence="2" id="KW-1185">Reference proteome</keyword>
<dbReference type="EMBL" id="JAFCIX010000569">
    <property type="protein sequence ID" value="KAH6587055.1"/>
    <property type="molecule type" value="Genomic_DNA"/>
</dbReference>
<comment type="caution">
    <text evidence="1">The sequence shown here is derived from an EMBL/GenBank/DDBJ whole genome shotgun (WGS) entry which is preliminary data.</text>
</comment>
<accession>A0ABQ8EV11</accession>
<evidence type="ECO:0000313" key="1">
    <source>
        <dbReference type="EMBL" id="KAH6587055.1"/>
    </source>
</evidence>
<proteinExistence type="predicted"/>
<reference evidence="1 2" key="1">
    <citation type="submission" date="2021-02" db="EMBL/GenBank/DDBJ databases">
        <title>Variation within the Batrachochytrium salamandrivorans European outbreak.</title>
        <authorList>
            <person name="Kelly M."/>
            <person name="Pasmans F."/>
            <person name="Shea T.P."/>
            <person name="Munoz J.F."/>
            <person name="Carranza S."/>
            <person name="Cuomo C.A."/>
            <person name="Martel A."/>
        </authorList>
    </citation>
    <scope>NUCLEOTIDE SEQUENCE [LARGE SCALE GENOMIC DNA]</scope>
    <source>
        <strain evidence="1 2">AMFP18/2</strain>
    </source>
</reference>
<dbReference type="Proteomes" id="UP001648503">
    <property type="component" value="Unassembled WGS sequence"/>
</dbReference>
<name>A0ABQ8EV11_9FUNG</name>
<evidence type="ECO:0000313" key="2">
    <source>
        <dbReference type="Proteomes" id="UP001648503"/>
    </source>
</evidence>